<evidence type="ECO:0000313" key="2">
    <source>
        <dbReference type="Proteomes" id="UP000790709"/>
    </source>
</evidence>
<dbReference type="EMBL" id="MU266382">
    <property type="protein sequence ID" value="KAH7926447.1"/>
    <property type="molecule type" value="Genomic_DNA"/>
</dbReference>
<proteinExistence type="predicted"/>
<sequence>MTEAISDQTEGSRSQTQTTPPVEVDGTLGEEDEPLEEPDVQEAKAPIKKRAERRDPVLREREPGKSILPFSRVQKIIKADKDLPIVAKDATFLISLATEEFIKRLSEACQKLAEREKRATVQQKDVAAIVRRADEFLFLEEIISFPRTEPQQKRKPKALQGGEGQEPTLLDKFVVGSKPGTGDESQDTAEAPGDVVMEEDGTMHAG</sequence>
<gene>
    <name evidence="1" type="ORF">BV22DRAFT_1008958</name>
</gene>
<dbReference type="Proteomes" id="UP000790709">
    <property type="component" value="Unassembled WGS sequence"/>
</dbReference>
<keyword evidence="2" id="KW-1185">Reference proteome</keyword>
<accession>A0ACB8BNJ8</accession>
<organism evidence="1 2">
    <name type="scientific">Leucogyrophana mollusca</name>
    <dbReference type="NCBI Taxonomy" id="85980"/>
    <lineage>
        <taxon>Eukaryota</taxon>
        <taxon>Fungi</taxon>
        <taxon>Dikarya</taxon>
        <taxon>Basidiomycota</taxon>
        <taxon>Agaricomycotina</taxon>
        <taxon>Agaricomycetes</taxon>
        <taxon>Agaricomycetidae</taxon>
        <taxon>Boletales</taxon>
        <taxon>Boletales incertae sedis</taxon>
        <taxon>Leucogyrophana</taxon>
    </lineage>
</organism>
<name>A0ACB8BNJ8_9AGAM</name>
<protein>
    <submittedName>
        <fullName evidence="1">Uncharacterized protein</fullName>
    </submittedName>
</protein>
<evidence type="ECO:0000313" key="1">
    <source>
        <dbReference type="EMBL" id="KAH7926447.1"/>
    </source>
</evidence>
<comment type="caution">
    <text evidence="1">The sequence shown here is derived from an EMBL/GenBank/DDBJ whole genome shotgun (WGS) entry which is preliminary data.</text>
</comment>
<reference evidence="1" key="1">
    <citation type="journal article" date="2021" name="New Phytol.">
        <title>Evolutionary innovations through gain and loss of genes in the ectomycorrhizal Boletales.</title>
        <authorList>
            <person name="Wu G."/>
            <person name="Miyauchi S."/>
            <person name="Morin E."/>
            <person name="Kuo A."/>
            <person name="Drula E."/>
            <person name="Varga T."/>
            <person name="Kohler A."/>
            <person name="Feng B."/>
            <person name="Cao Y."/>
            <person name="Lipzen A."/>
            <person name="Daum C."/>
            <person name="Hundley H."/>
            <person name="Pangilinan J."/>
            <person name="Johnson J."/>
            <person name="Barry K."/>
            <person name="LaButti K."/>
            <person name="Ng V."/>
            <person name="Ahrendt S."/>
            <person name="Min B."/>
            <person name="Choi I.G."/>
            <person name="Park H."/>
            <person name="Plett J.M."/>
            <person name="Magnuson J."/>
            <person name="Spatafora J.W."/>
            <person name="Nagy L.G."/>
            <person name="Henrissat B."/>
            <person name="Grigoriev I.V."/>
            <person name="Yang Z.L."/>
            <person name="Xu J."/>
            <person name="Martin F.M."/>
        </authorList>
    </citation>
    <scope>NUCLEOTIDE SEQUENCE</scope>
    <source>
        <strain evidence="1">KUC20120723A-06</strain>
    </source>
</reference>